<evidence type="ECO:0000313" key="2">
    <source>
        <dbReference type="Proteomes" id="UP001652338"/>
    </source>
</evidence>
<dbReference type="Proteomes" id="UP001652338">
    <property type="component" value="Unassembled WGS sequence"/>
</dbReference>
<sequence length="253" mass="28126">MKKRNWMKTGKQVGCLAAVLMTGAAGVWQTYSYFMEKEEAVNVFTVGDFDISLKESEWNPADGDGVNLYPGYTVYKNPTVKNVTDATTGVQPCYLQMRMKIKDEDGKMVTDQEVLNMVRQTIRYDDTYNGSWDTTGEGKKLRQGRIPGYSEKELAMLPMVNPNFQEVDTGNLGEYLFQYQGGKNGIMDIDEEAVLFTDVAIPIEWGVKEIKKAGRFQIQVTAEAIQANGFASAGDAFQVLGESVEKGALDEQG</sequence>
<reference evidence="1 2" key="1">
    <citation type="journal article" date="2021" name="ISME Commun">
        <title>Automated analysis of genomic sequences facilitates high-throughput and comprehensive description of bacteria.</title>
        <authorList>
            <person name="Hitch T.C.A."/>
        </authorList>
    </citation>
    <scope>NUCLEOTIDE SEQUENCE [LARGE SCALE GENOMIC DNA]</scope>
    <source>
        <strain evidence="1 2">Sanger_29</strain>
    </source>
</reference>
<evidence type="ECO:0008006" key="3">
    <source>
        <dbReference type="Google" id="ProtNLM"/>
    </source>
</evidence>
<organism evidence="1 2">
    <name type="scientific">Muricoprocola aceti</name>
    <dbReference type="NCBI Taxonomy" id="2981772"/>
    <lineage>
        <taxon>Bacteria</taxon>
        <taxon>Bacillati</taxon>
        <taxon>Bacillota</taxon>
        <taxon>Clostridia</taxon>
        <taxon>Lachnospirales</taxon>
        <taxon>Lachnospiraceae</taxon>
        <taxon>Muricoprocola</taxon>
    </lineage>
</organism>
<dbReference type="EMBL" id="JAOQKE010000007">
    <property type="protein sequence ID" value="MCU6725300.1"/>
    <property type="molecule type" value="Genomic_DNA"/>
</dbReference>
<gene>
    <name evidence="1" type="ORF">OCV47_08050</name>
</gene>
<keyword evidence="2" id="KW-1185">Reference proteome</keyword>
<accession>A0ABT2SLX6</accession>
<protein>
    <recommendedName>
        <fullName evidence="3">SipW-cognate class signal peptide</fullName>
    </recommendedName>
</protein>
<comment type="caution">
    <text evidence="1">The sequence shown here is derived from an EMBL/GenBank/DDBJ whole genome shotgun (WGS) entry which is preliminary data.</text>
</comment>
<proteinExistence type="predicted"/>
<name>A0ABT2SLX6_9FIRM</name>
<dbReference type="RefSeq" id="WP_262654625.1">
    <property type="nucleotide sequence ID" value="NZ_JAOQKE010000007.1"/>
</dbReference>
<evidence type="ECO:0000313" key="1">
    <source>
        <dbReference type="EMBL" id="MCU6725300.1"/>
    </source>
</evidence>